<evidence type="ECO:0000313" key="2">
    <source>
        <dbReference type="Proteomes" id="UP000272942"/>
    </source>
</evidence>
<dbReference type="PANTHER" id="PTHR44147:SF2">
    <property type="entry name" value="DEHYDROGENASE_REDUCTASE SDR FAMILY MEMBER 1"/>
    <property type="match status" value="1"/>
</dbReference>
<accession>A0A183BCN6</accession>
<dbReference type="PANTHER" id="PTHR44147">
    <property type="entry name" value="DEHYDROGENASE/REDUCTASE SDR FAMILY MEMBER 1"/>
    <property type="match status" value="1"/>
</dbReference>
<keyword evidence="2" id="KW-1185">Reference proteome</keyword>
<gene>
    <name evidence="1" type="ORF">ECPE_LOCUS16971</name>
</gene>
<dbReference type="Gene3D" id="3.40.50.720">
    <property type="entry name" value="NAD(P)-binding Rossmann-like Domain"/>
    <property type="match status" value="1"/>
</dbReference>
<dbReference type="Proteomes" id="UP000272942">
    <property type="component" value="Unassembled WGS sequence"/>
</dbReference>
<evidence type="ECO:0000313" key="3">
    <source>
        <dbReference type="WBParaSite" id="ECPE_0001701401-mRNA-1"/>
    </source>
</evidence>
<protein>
    <submittedName>
        <fullName evidence="3">15-hydroxyprostaglandin dehydrogenase</fullName>
    </submittedName>
</protein>
<reference evidence="1 2" key="2">
    <citation type="submission" date="2018-11" db="EMBL/GenBank/DDBJ databases">
        <authorList>
            <consortium name="Pathogen Informatics"/>
        </authorList>
    </citation>
    <scope>NUCLEOTIDE SEQUENCE [LARGE SCALE GENOMIC DNA]</scope>
    <source>
        <strain evidence="1 2">Egypt</strain>
    </source>
</reference>
<organism evidence="3">
    <name type="scientific">Echinostoma caproni</name>
    <dbReference type="NCBI Taxonomy" id="27848"/>
    <lineage>
        <taxon>Eukaryota</taxon>
        <taxon>Metazoa</taxon>
        <taxon>Spiralia</taxon>
        <taxon>Lophotrochozoa</taxon>
        <taxon>Platyhelminthes</taxon>
        <taxon>Trematoda</taxon>
        <taxon>Digenea</taxon>
        <taxon>Plagiorchiida</taxon>
        <taxon>Echinostomata</taxon>
        <taxon>Echinostomatoidea</taxon>
        <taxon>Echinostomatidae</taxon>
        <taxon>Echinostoma</taxon>
    </lineage>
</organism>
<dbReference type="AlphaFoldDB" id="A0A183BCN6"/>
<evidence type="ECO:0000313" key="1">
    <source>
        <dbReference type="EMBL" id="VDP94245.1"/>
    </source>
</evidence>
<dbReference type="EMBL" id="UZAN01066811">
    <property type="protein sequence ID" value="VDP94245.1"/>
    <property type="molecule type" value="Genomic_DNA"/>
</dbReference>
<proteinExistence type="predicted"/>
<sequence>MDHSKDGDVTALFERIRGEQNGRLDIVVNCAFSGIQFLLRNRDRGCHQITECSPGEAWDRVNNVGLRNNYVCTIYAIRLMLDWQKDLAMANNSVDPASAPRPGIIINMSSPGAVMYMFN</sequence>
<name>A0A183BCN6_9TREM</name>
<dbReference type="OrthoDB" id="1933717at2759"/>
<reference evidence="3" key="1">
    <citation type="submission" date="2016-06" db="UniProtKB">
        <authorList>
            <consortium name="WormBaseParasite"/>
        </authorList>
    </citation>
    <scope>IDENTIFICATION</scope>
</reference>
<dbReference type="InterPro" id="IPR036291">
    <property type="entry name" value="NAD(P)-bd_dom_sf"/>
</dbReference>
<dbReference type="SUPFAM" id="SSF51735">
    <property type="entry name" value="NAD(P)-binding Rossmann-fold domains"/>
    <property type="match status" value="1"/>
</dbReference>
<dbReference type="WBParaSite" id="ECPE_0001701401-mRNA-1">
    <property type="protein sequence ID" value="ECPE_0001701401-mRNA-1"/>
    <property type="gene ID" value="ECPE_0001701401"/>
</dbReference>